<name>A0A2H3E5T9_ARMGA</name>
<dbReference type="InParanoid" id="A0A2H3E5T9"/>
<sequence>MSLQRFPQELINSIVDEVYDDHSALYACTLVNHAFSSAARFHLHSVINVEASYQATCKLLELVSTPPGFRSAVKGVRLIFKSNKNLGDDDAKALSLFSHAMRVLSNLTALSIKGYSHTIPSHLFQDFPPCPNLRSLSLTSLNFASPDDFLLFCTHFPGIQSIHLSNVGSFGNESEVSGNTGSRLSPEYLCLRRMKGDILRYIDISRLKKIRLTAAPGYQLHTVIQGTLIDTAPKLEEVIINAKPYKSSALDLSRISCLTIQHFNYLQQPFAGLQNLFFNKFPPQLFAVKELTLKLYVFPERLLSCEESHWTWLEDILLAVQDRVHIIVVTDHGDRAKYEADCVKKFHSALPRLDGRGSLKVHMVEGISHSRENEQILHCGGIFVPRMNVLAKAELEGRGR</sequence>
<dbReference type="SUPFAM" id="SSF52047">
    <property type="entry name" value="RNI-like"/>
    <property type="match status" value="1"/>
</dbReference>
<dbReference type="AlphaFoldDB" id="A0A2H3E5T9"/>
<protein>
    <recommendedName>
        <fullName evidence="3">F-box domain-containing protein</fullName>
    </recommendedName>
</protein>
<accession>A0A2H3E5T9</accession>
<organism evidence="1 2">
    <name type="scientific">Armillaria gallica</name>
    <name type="common">Bulbous honey fungus</name>
    <name type="synonym">Armillaria bulbosa</name>
    <dbReference type="NCBI Taxonomy" id="47427"/>
    <lineage>
        <taxon>Eukaryota</taxon>
        <taxon>Fungi</taxon>
        <taxon>Dikarya</taxon>
        <taxon>Basidiomycota</taxon>
        <taxon>Agaricomycotina</taxon>
        <taxon>Agaricomycetes</taxon>
        <taxon>Agaricomycetidae</taxon>
        <taxon>Agaricales</taxon>
        <taxon>Marasmiineae</taxon>
        <taxon>Physalacriaceae</taxon>
        <taxon>Armillaria</taxon>
    </lineage>
</organism>
<dbReference type="EMBL" id="KZ293645">
    <property type="protein sequence ID" value="PBL02800.1"/>
    <property type="molecule type" value="Genomic_DNA"/>
</dbReference>
<dbReference type="Proteomes" id="UP000217790">
    <property type="component" value="Unassembled WGS sequence"/>
</dbReference>
<dbReference type="OrthoDB" id="2977329at2759"/>
<evidence type="ECO:0008006" key="3">
    <source>
        <dbReference type="Google" id="ProtNLM"/>
    </source>
</evidence>
<dbReference type="InterPro" id="IPR032675">
    <property type="entry name" value="LRR_dom_sf"/>
</dbReference>
<proteinExistence type="predicted"/>
<evidence type="ECO:0000313" key="1">
    <source>
        <dbReference type="EMBL" id="PBL02800.1"/>
    </source>
</evidence>
<reference evidence="2" key="1">
    <citation type="journal article" date="2017" name="Nat. Ecol. Evol.">
        <title>Genome expansion and lineage-specific genetic innovations in the forest pathogenic fungi Armillaria.</title>
        <authorList>
            <person name="Sipos G."/>
            <person name="Prasanna A.N."/>
            <person name="Walter M.C."/>
            <person name="O'Connor E."/>
            <person name="Balint B."/>
            <person name="Krizsan K."/>
            <person name="Kiss B."/>
            <person name="Hess J."/>
            <person name="Varga T."/>
            <person name="Slot J."/>
            <person name="Riley R."/>
            <person name="Boka B."/>
            <person name="Rigling D."/>
            <person name="Barry K."/>
            <person name="Lee J."/>
            <person name="Mihaltcheva S."/>
            <person name="LaButti K."/>
            <person name="Lipzen A."/>
            <person name="Waldron R."/>
            <person name="Moloney N.M."/>
            <person name="Sperisen C."/>
            <person name="Kredics L."/>
            <person name="Vagvoelgyi C."/>
            <person name="Patrignani A."/>
            <person name="Fitzpatrick D."/>
            <person name="Nagy I."/>
            <person name="Doyle S."/>
            <person name="Anderson J.B."/>
            <person name="Grigoriev I.V."/>
            <person name="Gueldener U."/>
            <person name="Muensterkoetter M."/>
            <person name="Nagy L.G."/>
        </authorList>
    </citation>
    <scope>NUCLEOTIDE SEQUENCE [LARGE SCALE GENOMIC DNA]</scope>
    <source>
        <strain evidence="2">Ar21-2</strain>
    </source>
</reference>
<gene>
    <name evidence="1" type="ORF">ARMGADRAFT_272359</name>
</gene>
<keyword evidence="2" id="KW-1185">Reference proteome</keyword>
<dbReference type="Gene3D" id="3.80.10.10">
    <property type="entry name" value="Ribonuclease Inhibitor"/>
    <property type="match status" value="1"/>
</dbReference>
<evidence type="ECO:0000313" key="2">
    <source>
        <dbReference type="Proteomes" id="UP000217790"/>
    </source>
</evidence>